<dbReference type="EMBL" id="LR796575">
    <property type="protein sequence ID" value="CAB4153159.1"/>
    <property type="molecule type" value="Genomic_DNA"/>
</dbReference>
<name>A0A6J5NCI6_9CAUD</name>
<sequence>MAKSPKDLQNELVNNGFLDKLGNSSTDYAGINELPSTKQIIILSSVSFIQKVKEELQRLGKVSSGNLEDGITSGDLIQDRDGYEIDLGYKNDDPASKYFDFVNKGVRGVESGRPNSPYGFKNLKVSLQMQKSIMLWMRKRGNAARREDQTKNLSANQKKNKRLLKTISAADSAKSLAMAVAVGIKKKGIAKSKFFDNAVDFSFGKGFINAISKTVGQDIKIYIRQINKQINENNNK</sequence>
<protein>
    <submittedName>
        <fullName evidence="1">Uncharacterized protein</fullName>
    </submittedName>
</protein>
<evidence type="ECO:0000313" key="1">
    <source>
        <dbReference type="EMBL" id="CAB4153159.1"/>
    </source>
</evidence>
<reference evidence="1" key="1">
    <citation type="submission" date="2020-04" db="EMBL/GenBank/DDBJ databases">
        <authorList>
            <person name="Chiriac C."/>
            <person name="Salcher M."/>
            <person name="Ghai R."/>
            <person name="Kavagutti S V."/>
        </authorList>
    </citation>
    <scope>NUCLEOTIDE SEQUENCE</scope>
</reference>
<organism evidence="1">
    <name type="scientific">uncultured Caudovirales phage</name>
    <dbReference type="NCBI Taxonomy" id="2100421"/>
    <lineage>
        <taxon>Viruses</taxon>
        <taxon>Duplodnaviria</taxon>
        <taxon>Heunggongvirae</taxon>
        <taxon>Uroviricota</taxon>
        <taxon>Caudoviricetes</taxon>
        <taxon>Peduoviridae</taxon>
        <taxon>Maltschvirus</taxon>
        <taxon>Maltschvirus maltsch</taxon>
    </lineage>
</organism>
<proteinExistence type="predicted"/>
<gene>
    <name evidence="1" type="ORF">UFOVP617_54</name>
</gene>
<accession>A0A6J5NCI6</accession>